<dbReference type="SUPFAM" id="SSF46785">
    <property type="entry name" value="Winged helix' DNA-binding domain"/>
    <property type="match status" value="1"/>
</dbReference>
<dbReference type="RefSeq" id="WP_155346124.1">
    <property type="nucleotide sequence ID" value="NZ_BAAAHM010000003.1"/>
</dbReference>
<gene>
    <name evidence="5" type="ORF">Aple_040070</name>
</gene>
<dbReference type="GO" id="GO:0003700">
    <property type="term" value="F:DNA-binding transcription factor activity"/>
    <property type="evidence" value="ECO:0007669"/>
    <property type="project" value="InterPro"/>
</dbReference>
<dbReference type="SMART" id="SM00345">
    <property type="entry name" value="HTH_GNTR"/>
    <property type="match status" value="1"/>
</dbReference>
<dbReference type="AlphaFoldDB" id="A0A5M3XN78"/>
<protein>
    <submittedName>
        <fullName evidence="5">GntR family transcriptional regulator</fullName>
    </submittedName>
</protein>
<keyword evidence="1" id="KW-0805">Transcription regulation</keyword>
<dbReference type="PANTHER" id="PTHR43537:SF45">
    <property type="entry name" value="GNTR FAMILY REGULATORY PROTEIN"/>
    <property type="match status" value="1"/>
</dbReference>
<dbReference type="CDD" id="cd07377">
    <property type="entry name" value="WHTH_GntR"/>
    <property type="match status" value="1"/>
</dbReference>
<keyword evidence="2" id="KW-0238">DNA-binding</keyword>
<comment type="caution">
    <text evidence="5">The sequence shown here is derived from an EMBL/GenBank/DDBJ whole genome shotgun (WGS) entry which is preliminary data.</text>
</comment>
<dbReference type="EMBL" id="BLAF01000021">
    <property type="protein sequence ID" value="GES21111.1"/>
    <property type="molecule type" value="Genomic_DNA"/>
</dbReference>
<proteinExistence type="predicted"/>
<evidence type="ECO:0000313" key="5">
    <source>
        <dbReference type="EMBL" id="GES21111.1"/>
    </source>
</evidence>
<evidence type="ECO:0000259" key="4">
    <source>
        <dbReference type="PROSITE" id="PS50949"/>
    </source>
</evidence>
<keyword evidence="3" id="KW-0804">Transcription</keyword>
<organism evidence="5 6">
    <name type="scientific">Acrocarpospora pleiomorpha</name>
    <dbReference type="NCBI Taxonomy" id="90975"/>
    <lineage>
        <taxon>Bacteria</taxon>
        <taxon>Bacillati</taxon>
        <taxon>Actinomycetota</taxon>
        <taxon>Actinomycetes</taxon>
        <taxon>Streptosporangiales</taxon>
        <taxon>Streptosporangiaceae</taxon>
        <taxon>Acrocarpospora</taxon>
    </lineage>
</organism>
<evidence type="ECO:0000256" key="2">
    <source>
        <dbReference type="ARBA" id="ARBA00023125"/>
    </source>
</evidence>
<dbReference type="InterPro" id="IPR011711">
    <property type="entry name" value="GntR_C"/>
</dbReference>
<keyword evidence="6" id="KW-1185">Reference proteome</keyword>
<reference evidence="5 6" key="1">
    <citation type="submission" date="2019-10" db="EMBL/GenBank/DDBJ databases">
        <title>Whole genome shotgun sequence of Acrocarpospora pleiomorpha NBRC 16267.</title>
        <authorList>
            <person name="Ichikawa N."/>
            <person name="Kimura A."/>
            <person name="Kitahashi Y."/>
            <person name="Komaki H."/>
            <person name="Oguchi A."/>
        </authorList>
    </citation>
    <scope>NUCLEOTIDE SEQUENCE [LARGE SCALE GENOMIC DNA]</scope>
    <source>
        <strain evidence="5 6">NBRC 16267</strain>
    </source>
</reference>
<dbReference type="InterPro" id="IPR008920">
    <property type="entry name" value="TF_FadR/GntR_C"/>
</dbReference>
<accession>A0A5M3XN78</accession>
<dbReference type="Pfam" id="PF00392">
    <property type="entry name" value="GntR"/>
    <property type="match status" value="1"/>
</dbReference>
<feature type="domain" description="HTH gntR-type" evidence="4">
    <location>
        <begin position="17"/>
        <end position="84"/>
    </location>
</feature>
<dbReference type="SMART" id="SM00895">
    <property type="entry name" value="FCD"/>
    <property type="match status" value="1"/>
</dbReference>
<dbReference type="SUPFAM" id="SSF48008">
    <property type="entry name" value="GntR ligand-binding domain-like"/>
    <property type="match status" value="1"/>
</dbReference>
<dbReference type="PROSITE" id="PS50949">
    <property type="entry name" value="HTH_GNTR"/>
    <property type="match status" value="1"/>
</dbReference>
<dbReference type="OrthoDB" id="8680240at2"/>
<evidence type="ECO:0000256" key="3">
    <source>
        <dbReference type="ARBA" id="ARBA00023163"/>
    </source>
</evidence>
<dbReference type="InterPro" id="IPR036390">
    <property type="entry name" value="WH_DNA-bd_sf"/>
</dbReference>
<dbReference type="Gene3D" id="1.20.120.530">
    <property type="entry name" value="GntR ligand-binding domain-like"/>
    <property type="match status" value="1"/>
</dbReference>
<dbReference type="InterPro" id="IPR036388">
    <property type="entry name" value="WH-like_DNA-bd_sf"/>
</dbReference>
<evidence type="ECO:0000256" key="1">
    <source>
        <dbReference type="ARBA" id="ARBA00023015"/>
    </source>
</evidence>
<dbReference type="Proteomes" id="UP000377595">
    <property type="component" value="Unassembled WGS sequence"/>
</dbReference>
<dbReference type="Gene3D" id="1.10.10.10">
    <property type="entry name" value="Winged helix-like DNA-binding domain superfamily/Winged helix DNA-binding domain"/>
    <property type="match status" value="1"/>
</dbReference>
<dbReference type="Pfam" id="PF07729">
    <property type="entry name" value="FCD"/>
    <property type="match status" value="1"/>
</dbReference>
<sequence length="230" mass="25220">MSGPVAADKPSTGLRRHSLREDAADAIRAQIVSGELRPQTLYAIGRVAEQLQVSITPVREALLDLAKEGLIEMVRNRGFRIRVLTDAELDQTLQIRLMLEVGAVREITAQGLIDDFAALRDLSDRAQKAAEAGDWVGLVGIDRELHLMLLGYLGNPRLVDIVGQLRDQARLYGFDGIAGSQRLLASTREHDELLDAIEAGRTEDAAQLMSRHLKHARGIWAGMAEGRSAD</sequence>
<name>A0A5M3XN78_9ACTN</name>
<evidence type="ECO:0000313" key="6">
    <source>
        <dbReference type="Proteomes" id="UP000377595"/>
    </source>
</evidence>
<dbReference type="PANTHER" id="PTHR43537">
    <property type="entry name" value="TRANSCRIPTIONAL REGULATOR, GNTR FAMILY"/>
    <property type="match status" value="1"/>
</dbReference>
<dbReference type="GO" id="GO:0003677">
    <property type="term" value="F:DNA binding"/>
    <property type="evidence" value="ECO:0007669"/>
    <property type="project" value="UniProtKB-KW"/>
</dbReference>
<dbReference type="InterPro" id="IPR000524">
    <property type="entry name" value="Tscrpt_reg_HTH_GntR"/>
</dbReference>